<feature type="domain" description="Reverse transcriptase" evidence="1">
    <location>
        <begin position="1"/>
        <end position="219"/>
    </location>
</feature>
<name>A0AAV2B4J8_9ARAC</name>
<sequence>MSKVLDKLVTQRILHHYYSGNIMNPLQHGFRANKSCETAGYDLKSLVLEKTEGNLGVCMISLDVAGAFDNVCWESILYLLAKASCPINTFGLVRSYLSDRWVIYETRATRVEHEVRRGCPQGSCSGPLFWNIVADSLLDCDFPANTYIQAYADDLVLVIWGHNKAEIEERGAEAICMIEEWGKLNRLSFSPKKTVMLPITWRNRLSMVEPPEVYIDGHLIQAVKELKYLGVLWDGKLTFHPHFKNRKEEVDSLTYKLSRTVSKWFSKQPGMLKRVYTCALEP</sequence>
<comment type="caution">
    <text evidence="2">The sequence shown here is derived from an EMBL/GenBank/DDBJ whole genome shotgun (WGS) entry which is preliminary data.</text>
</comment>
<proteinExistence type="predicted"/>
<reference evidence="2 3" key="1">
    <citation type="submission" date="2024-04" db="EMBL/GenBank/DDBJ databases">
        <authorList>
            <person name="Rising A."/>
            <person name="Reimegard J."/>
            <person name="Sonavane S."/>
            <person name="Akerstrom W."/>
            <person name="Nylinder S."/>
            <person name="Hedman E."/>
            <person name="Kallberg Y."/>
        </authorList>
    </citation>
    <scope>NUCLEOTIDE SEQUENCE [LARGE SCALE GENOMIC DNA]</scope>
</reference>
<dbReference type="CDD" id="cd01650">
    <property type="entry name" value="RT_nLTR_like"/>
    <property type="match status" value="1"/>
</dbReference>
<protein>
    <recommendedName>
        <fullName evidence="1">Reverse transcriptase domain-containing protein</fullName>
    </recommendedName>
</protein>
<dbReference type="EMBL" id="CAXIEN010000265">
    <property type="protein sequence ID" value="CAL1290489.1"/>
    <property type="molecule type" value="Genomic_DNA"/>
</dbReference>
<dbReference type="AlphaFoldDB" id="A0AAV2B4J8"/>
<accession>A0AAV2B4J8</accession>
<dbReference type="GO" id="GO:0071897">
    <property type="term" value="P:DNA biosynthetic process"/>
    <property type="evidence" value="ECO:0007669"/>
    <property type="project" value="UniProtKB-ARBA"/>
</dbReference>
<dbReference type="PANTHER" id="PTHR19446">
    <property type="entry name" value="REVERSE TRANSCRIPTASES"/>
    <property type="match status" value="1"/>
</dbReference>
<evidence type="ECO:0000313" key="3">
    <source>
        <dbReference type="Proteomes" id="UP001497382"/>
    </source>
</evidence>
<dbReference type="PROSITE" id="PS50878">
    <property type="entry name" value="RT_POL"/>
    <property type="match status" value="1"/>
</dbReference>
<organism evidence="2 3">
    <name type="scientific">Larinioides sclopetarius</name>
    <dbReference type="NCBI Taxonomy" id="280406"/>
    <lineage>
        <taxon>Eukaryota</taxon>
        <taxon>Metazoa</taxon>
        <taxon>Ecdysozoa</taxon>
        <taxon>Arthropoda</taxon>
        <taxon>Chelicerata</taxon>
        <taxon>Arachnida</taxon>
        <taxon>Araneae</taxon>
        <taxon>Araneomorphae</taxon>
        <taxon>Entelegynae</taxon>
        <taxon>Araneoidea</taxon>
        <taxon>Araneidae</taxon>
        <taxon>Larinioides</taxon>
    </lineage>
</organism>
<dbReference type="Proteomes" id="UP001497382">
    <property type="component" value="Unassembled WGS sequence"/>
</dbReference>
<keyword evidence="3" id="KW-1185">Reference proteome</keyword>
<evidence type="ECO:0000313" key="2">
    <source>
        <dbReference type="EMBL" id="CAL1290489.1"/>
    </source>
</evidence>
<dbReference type="SUPFAM" id="SSF56672">
    <property type="entry name" value="DNA/RNA polymerases"/>
    <property type="match status" value="1"/>
</dbReference>
<evidence type="ECO:0000259" key="1">
    <source>
        <dbReference type="PROSITE" id="PS50878"/>
    </source>
</evidence>
<dbReference type="Pfam" id="PF00078">
    <property type="entry name" value="RVT_1"/>
    <property type="match status" value="1"/>
</dbReference>
<gene>
    <name evidence="2" type="ORF">LARSCL_LOCUS16520</name>
</gene>
<dbReference type="InterPro" id="IPR043502">
    <property type="entry name" value="DNA/RNA_pol_sf"/>
</dbReference>
<dbReference type="InterPro" id="IPR000477">
    <property type="entry name" value="RT_dom"/>
</dbReference>